<keyword evidence="2" id="KW-0732">Signal</keyword>
<name>A0AAV4LL48_9BACL</name>
<sequence length="154" mass="16987">MMKAKNLITISLVLLFGLGQTGCSTSQQPTQDHSHEAGATHDHSDQSNAPTNTQKEKAIQDEFNGLAKIETDVNKGDFQSAEKLFEQLHEEFHSAILPAVKEKNATVYDDIHDKFDSLEEALHSQDKNKTISAIKTSRDSLNQAVKVLGISVKQ</sequence>
<feature type="chain" id="PRO_5043775028" description="Lipoprotein" evidence="2">
    <location>
        <begin position="27"/>
        <end position="154"/>
    </location>
</feature>
<keyword evidence="4" id="KW-1185">Reference proteome</keyword>
<evidence type="ECO:0000256" key="2">
    <source>
        <dbReference type="SAM" id="SignalP"/>
    </source>
</evidence>
<dbReference type="EMBL" id="BOQE01000002">
    <property type="protein sequence ID" value="GIM48465.1"/>
    <property type="molecule type" value="Genomic_DNA"/>
</dbReference>
<evidence type="ECO:0000313" key="3">
    <source>
        <dbReference type="EMBL" id="GIM48465.1"/>
    </source>
</evidence>
<comment type="caution">
    <text evidence="3">The sequence shown here is derived from an EMBL/GenBank/DDBJ whole genome shotgun (WGS) entry which is preliminary data.</text>
</comment>
<dbReference type="AlphaFoldDB" id="A0AAV4LL48"/>
<evidence type="ECO:0008006" key="5">
    <source>
        <dbReference type="Google" id="ProtNLM"/>
    </source>
</evidence>
<feature type="compositionally biased region" description="Basic and acidic residues" evidence="1">
    <location>
        <begin position="32"/>
        <end position="45"/>
    </location>
</feature>
<dbReference type="Proteomes" id="UP001057291">
    <property type="component" value="Unassembled WGS sequence"/>
</dbReference>
<reference evidence="3" key="1">
    <citation type="journal article" date="2023" name="Int. J. Syst. Evol. Microbiol.">
        <title>Collibacillus ludicampi gen. nov., sp. nov., a new soil bacterium of the family Alicyclobacillaceae.</title>
        <authorList>
            <person name="Jojima T."/>
            <person name="Ioku Y."/>
            <person name="Fukuta Y."/>
            <person name="Shirasaka N."/>
            <person name="Matsumura Y."/>
            <person name="Mori M."/>
        </authorList>
    </citation>
    <scope>NUCLEOTIDE SEQUENCE</scope>
    <source>
        <strain evidence="3">TP075</strain>
    </source>
</reference>
<accession>A0AAV4LL48</accession>
<feature type="signal peptide" evidence="2">
    <location>
        <begin position="1"/>
        <end position="26"/>
    </location>
</feature>
<organism evidence="3 4">
    <name type="scientific">Collibacillus ludicampi</name>
    <dbReference type="NCBI Taxonomy" id="2771369"/>
    <lineage>
        <taxon>Bacteria</taxon>
        <taxon>Bacillati</taxon>
        <taxon>Bacillota</taxon>
        <taxon>Bacilli</taxon>
        <taxon>Bacillales</taxon>
        <taxon>Alicyclobacillaceae</taxon>
        <taxon>Collibacillus</taxon>
    </lineage>
</organism>
<proteinExistence type="predicted"/>
<evidence type="ECO:0000313" key="4">
    <source>
        <dbReference type="Proteomes" id="UP001057291"/>
    </source>
</evidence>
<evidence type="ECO:0000256" key="1">
    <source>
        <dbReference type="SAM" id="MobiDB-lite"/>
    </source>
</evidence>
<dbReference type="RefSeq" id="WP_282201519.1">
    <property type="nucleotide sequence ID" value="NZ_BOQE01000002.1"/>
</dbReference>
<gene>
    <name evidence="3" type="ORF">DNHGIG_40140</name>
</gene>
<protein>
    <recommendedName>
        <fullName evidence="5">Lipoprotein</fullName>
    </recommendedName>
</protein>
<feature type="region of interest" description="Disordered" evidence="1">
    <location>
        <begin position="23"/>
        <end position="55"/>
    </location>
</feature>